<evidence type="ECO:0000313" key="1">
    <source>
        <dbReference type="EMBL" id="OCA75437.1"/>
    </source>
</evidence>
<dbReference type="OrthoDB" id="981968at2"/>
<organism evidence="1 2">
    <name type="scientific">Chryseobacterium arthrosphaerae</name>
    <dbReference type="NCBI Taxonomy" id="651561"/>
    <lineage>
        <taxon>Bacteria</taxon>
        <taxon>Pseudomonadati</taxon>
        <taxon>Bacteroidota</taxon>
        <taxon>Flavobacteriia</taxon>
        <taxon>Flavobacteriales</taxon>
        <taxon>Weeksellaceae</taxon>
        <taxon>Chryseobacterium group</taxon>
        <taxon>Chryseobacterium</taxon>
    </lineage>
</organism>
<reference evidence="2" key="1">
    <citation type="submission" date="2016-07" db="EMBL/GenBank/DDBJ databases">
        <authorList>
            <person name="Florea S."/>
            <person name="Webb J.S."/>
            <person name="Jaromczyk J."/>
            <person name="Schardl C.L."/>
        </authorList>
    </citation>
    <scope>NUCLEOTIDE SEQUENCE [LARGE SCALE GENOMIC DNA]</scope>
    <source>
        <strain evidence="2">CC-VM-7</strain>
    </source>
</reference>
<protein>
    <recommendedName>
        <fullName evidence="3">Glycosaminoglycan attachment site</fullName>
    </recommendedName>
</protein>
<proteinExistence type="predicted"/>
<gene>
    <name evidence="1" type="ORF">BBI00_14375</name>
</gene>
<accession>A0A1B8ZV23</accession>
<sequence length="363" mass="42481">MTLDIFAKRHDLDENILHSKFKFLRDQPVLFEERKILRNWTKGFIDRDNKIIKEFQTTFHSSFWEFYLYRVLKDAGFEIDFTHNSPDFMIKYPIELNIEAVISNIKKGGLEEKNRNSRNILSMVTPPYLQDNYRDFLNEAIARNSNAIHSKSTKYLEKYRTKSWIKEETPFLIALSSYGQIDYGREYYYPLLALLYGLYFIPTTNEFKPVTEISKPDSNSLITVGIFKDIKFEHISAIIFSCTTTLGKLTSLAISDSKFKFHPNTVINIREDYEPPIYKIQTVSFDNPEELSDGLFIFHNPLAKNKVAKEIFSHTNAIQFNFENDELTVEGENLPIVSRLNIPSYMINNLVLTEISTKFNLNF</sequence>
<dbReference type="STRING" id="651561.BBI00_14375"/>
<name>A0A1B8ZV23_9FLAO</name>
<dbReference type="EMBL" id="MAYG01000001">
    <property type="protein sequence ID" value="OCA75437.1"/>
    <property type="molecule type" value="Genomic_DNA"/>
</dbReference>
<evidence type="ECO:0008006" key="3">
    <source>
        <dbReference type="Google" id="ProtNLM"/>
    </source>
</evidence>
<evidence type="ECO:0000313" key="2">
    <source>
        <dbReference type="Proteomes" id="UP000093432"/>
    </source>
</evidence>
<dbReference type="RefSeq" id="WP_065399400.1">
    <property type="nucleotide sequence ID" value="NZ_MAYG01000001.1"/>
</dbReference>
<comment type="caution">
    <text evidence="1">The sequence shown here is derived from an EMBL/GenBank/DDBJ whole genome shotgun (WGS) entry which is preliminary data.</text>
</comment>
<dbReference type="AlphaFoldDB" id="A0A1B8ZV23"/>
<dbReference type="Proteomes" id="UP000093432">
    <property type="component" value="Unassembled WGS sequence"/>
</dbReference>